<dbReference type="EMBL" id="GBRH01209699">
    <property type="protein sequence ID" value="JAD88196.1"/>
    <property type="molecule type" value="Transcribed_RNA"/>
</dbReference>
<evidence type="ECO:0000313" key="1">
    <source>
        <dbReference type="EMBL" id="JAD88196.1"/>
    </source>
</evidence>
<dbReference type="AlphaFoldDB" id="A0A0A9DK70"/>
<accession>A0A0A9DK70</accession>
<name>A0A0A9DK70_ARUDO</name>
<sequence length="73" mass="8324">MDLPFQSLNYDRVFTMEAIICAEVTSPYPKAYCTDRLCLIYCFIGCILNCRDHSPFSLGLETFFHDSNLSASN</sequence>
<reference evidence="1" key="1">
    <citation type="submission" date="2014-09" db="EMBL/GenBank/DDBJ databases">
        <authorList>
            <person name="Magalhaes I.L.F."/>
            <person name="Oliveira U."/>
            <person name="Santos F.R."/>
            <person name="Vidigal T.H.D.A."/>
            <person name="Brescovit A.D."/>
            <person name="Santos A.J."/>
        </authorList>
    </citation>
    <scope>NUCLEOTIDE SEQUENCE</scope>
    <source>
        <tissue evidence="1">Shoot tissue taken approximately 20 cm above the soil surface</tissue>
    </source>
</reference>
<reference evidence="1" key="2">
    <citation type="journal article" date="2015" name="Data Brief">
        <title>Shoot transcriptome of the giant reed, Arundo donax.</title>
        <authorList>
            <person name="Barrero R.A."/>
            <person name="Guerrero F.D."/>
            <person name="Moolhuijzen P."/>
            <person name="Goolsby J.A."/>
            <person name="Tidwell J."/>
            <person name="Bellgard S.E."/>
            <person name="Bellgard M.I."/>
        </authorList>
    </citation>
    <scope>NUCLEOTIDE SEQUENCE</scope>
    <source>
        <tissue evidence="1">Shoot tissue taken approximately 20 cm above the soil surface</tissue>
    </source>
</reference>
<protein>
    <submittedName>
        <fullName evidence="1">Uncharacterized protein</fullName>
    </submittedName>
</protein>
<proteinExistence type="predicted"/>
<organism evidence="1">
    <name type="scientific">Arundo donax</name>
    <name type="common">Giant reed</name>
    <name type="synonym">Donax arundinaceus</name>
    <dbReference type="NCBI Taxonomy" id="35708"/>
    <lineage>
        <taxon>Eukaryota</taxon>
        <taxon>Viridiplantae</taxon>
        <taxon>Streptophyta</taxon>
        <taxon>Embryophyta</taxon>
        <taxon>Tracheophyta</taxon>
        <taxon>Spermatophyta</taxon>
        <taxon>Magnoliopsida</taxon>
        <taxon>Liliopsida</taxon>
        <taxon>Poales</taxon>
        <taxon>Poaceae</taxon>
        <taxon>PACMAD clade</taxon>
        <taxon>Arundinoideae</taxon>
        <taxon>Arundineae</taxon>
        <taxon>Arundo</taxon>
    </lineage>
</organism>